<dbReference type="InterPro" id="IPR015659">
    <property type="entry name" value="Proline_oxidase"/>
</dbReference>
<organism evidence="12">
    <name type="scientific">Eiseniibacteriota bacterium</name>
    <dbReference type="NCBI Taxonomy" id="2212470"/>
    <lineage>
        <taxon>Bacteria</taxon>
        <taxon>Candidatus Eiseniibacteriota</taxon>
    </lineage>
</organism>
<keyword evidence="4 10" id="KW-0547">Nucleotide-binding</keyword>
<dbReference type="UniPathway" id="UPA00261">
    <property type="reaction ID" value="UER00373"/>
</dbReference>
<evidence type="ECO:0000256" key="4">
    <source>
        <dbReference type="ARBA" id="ARBA00022741"/>
    </source>
</evidence>
<dbReference type="GO" id="GO:0000166">
    <property type="term" value="F:nucleotide binding"/>
    <property type="evidence" value="ECO:0007669"/>
    <property type="project" value="UniProtKB-KW"/>
</dbReference>
<feature type="domain" description="Proline dehydrogenase" evidence="11">
    <location>
        <begin position="44"/>
        <end position="299"/>
    </location>
</feature>
<dbReference type="PIRSF" id="PIRSF000196">
    <property type="entry name" value="Pro_dehydrog"/>
    <property type="match status" value="1"/>
</dbReference>
<protein>
    <recommendedName>
        <fullName evidence="2">proline dehydrogenase</fullName>
        <ecNumber evidence="2">1.5.5.2</ecNumber>
    </recommendedName>
</protein>
<evidence type="ECO:0000256" key="6">
    <source>
        <dbReference type="ARBA" id="ARBA00023002"/>
    </source>
</evidence>
<keyword evidence="3" id="KW-0285">Flavoprotein</keyword>
<evidence type="ECO:0000256" key="8">
    <source>
        <dbReference type="ARBA" id="ARBA00048779"/>
    </source>
</evidence>
<dbReference type="EC" id="1.5.5.2" evidence="2"/>
<feature type="binding site" evidence="10">
    <location>
        <position position="159"/>
    </location>
    <ligand>
        <name>FAD</name>
        <dbReference type="ChEBI" id="CHEBI:57692"/>
    </ligand>
</feature>
<reference evidence="12" key="1">
    <citation type="journal article" date="2020" name="mSystems">
        <title>Genome- and Community-Level Interaction Insights into Carbon Utilization and Element Cycling Functions of Hydrothermarchaeota in Hydrothermal Sediment.</title>
        <authorList>
            <person name="Zhou Z."/>
            <person name="Liu Y."/>
            <person name="Xu W."/>
            <person name="Pan J."/>
            <person name="Luo Z.H."/>
            <person name="Li M."/>
        </authorList>
    </citation>
    <scope>NUCLEOTIDE SEQUENCE [LARGE SCALE GENOMIC DNA]</scope>
    <source>
        <strain evidence="12">SpSt-381</strain>
    </source>
</reference>
<feature type="binding site" evidence="10">
    <location>
        <begin position="183"/>
        <end position="185"/>
    </location>
    <ligand>
        <name>FAD</name>
        <dbReference type="ChEBI" id="CHEBI:57692"/>
    </ligand>
</feature>
<feature type="binding site" evidence="9">
    <location>
        <position position="288"/>
    </location>
    <ligand>
        <name>substrate</name>
    </ligand>
</feature>
<evidence type="ECO:0000256" key="1">
    <source>
        <dbReference type="ARBA" id="ARBA00004739"/>
    </source>
</evidence>
<keyword evidence="5 10" id="KW-0274">FAD</keyword>
<feature type="binding site" evidence="10">
    <location>
        <begin position="226"/>
        <end position="227"/>
    </location>
    <ligand>
        <name>FAD</name>
        <dbReference type="ChEBI" id="CHEBI:57692"/>
    </ligand>
</feature>
<sequence length="306" mass="32981">MMRSLLLAMSRSRWLRERAMRSRWARRAVSRFMPGEDLEDMIGAARALAPDGIRAVFTRLGENVTDAAEADAVAAHYAAAIARAAEAGVDAEPSVKPTQLGLDLGVAGCLARMRAVAGHAHAAGRFLWIDMEHSPTVEPTLEITQRLRAEFPGVGVCVQAYLRRTPADVAALAAAGAGVRLVKGAYSEPASLAWTRRADIDRAYLETADTMLAASRAGRVRAVFGTHDLALVDAIRARAAAAGMPAGAVEVHMLYGIQREAQARLVAGGVTLRVLVAYGSHWFPWYMRRLAERPANVGFALRRLFG</sequence>
<feature type="binding site" evidence="9">
    <location>
        <position position="289"/>
    </location>
    <ligand>
        <name>substrate</name>
    </ligand>
</feature>
<comment type="catalytic activity">
    <reaction evidence="8">
        <text>L-proline + a quinone = (S)-1-pyrroline-5-carboxylate + a quinol + H(+)</text>
        <dbReference type="Rhea" id="RHEA:23784"/>
        <dbReference type="ChEBI" id="CHEBI:15378"/>
        <dbReference type="ChEBI" id="CHEBI:17388"/>
        <dbReference type="ChEBI" id="CHEBI:24646"/>
        <dbReference type="ChEBI" id="CHEBI:60039"/>
        <dbReference type="ChEBI" id="CHEBI:132124"/>
        <dbReference type="EC" id="1.5.5.2"/>
    </reaction>
</comment>
<dbReference type="PANTHER" id="PTHR13914:SF0">
    <property type="entry name" value="PROLINE DEHYDROGENASE 1, MITOCHONDRIAL"/>
    <property type="match status" value="1"/>
</dbReference>
<evidence type="ECO:0000256" key="9">
    <source>
        <dbReference type="PIRSR" id="PIRSR000196-1"/>
    </source>
</evidence>
<dbReference type="Pfam" id="PF01619">
    <property type="entry name" value="Pro_dh"/>
    <property type="match status" value="1"/>
</dbReference>
<comment type="cofactor">
    <cofactor evidence="10">
        <name>FAD</name>
        <dbReference type="ChEBI" id="CHEBI:57692"/>
    </cofactor>
    <text evidence="10">Binds 1 FAD per subunit.</text>
</comment>
<dbReference type="GO" id="GO:0004657">
    <property type="term" value="F:proline dehydrogenase activity"/>
    <property type="evidence" value="ECO:0007669"/>
    <property type="project" value="UniProtKB-EC"/>
</dbReference>
<dbReference type="InterPro" id="IPR029041">
    <property type="entry name" value="FAD-linked_oxidoreductase-like"/>
</dbReference>
<feature type="binding site" evidence="9">
    <location>
        <position position="96"/>
    </location>
    <ligand>
        <name>substrate</name>
    </ligand>
</feature>
<evidence type="ECO:0000256" key="3">
    <source>
        <dbReference type="ARBA" id="ARBA00022630"/>
    </source>
</evidence>
<evidence type="ECO:0000256" key="2">
    <source>
        <dbReference type="ARBA" id="ARBA00012695"/>
    </source>
</evidence>
<dbReference type="PANTHER" id="PTHR13914">
    <property type="entry name" value="PROLINE OXIDASE"/>
    <property type="match status" value="1"/>
</dbReference>
<proteinExistence type="predicted"/>
<accession>A0A832MJ24</accession>
<evidence type="ECO:0000256" key="5">
    <source>
        <dbReference type="ARBA" id="ARBA00022827"/>
    </source>
</evidence>
<feature type="binding site" evidence="10">
    <location>
        <position position="131"/>
    </location>
    <ligand>
        <name>FAD</name>
        <dbReference type="ChEBI" id="CHEBI:57692"/>
    </ligand>
</feature>
<comment type="caution">
    <text evidence="12">The sequence shown here is derived from an EMBL/GenBank/DDBJ whole genome shotgun (WGS) entry which is preliminary data.</text>
</comment>
<evidence type="ECO:0000313" key="12">
    <source>
        <dbReference type="EMBL" id="HGZ42485.1"/>
    </source>
</evidence>
<evidence type="ECO:0000256" key="7">
    <source>
        <dbReference type="ARBA" id="ARBA00023062"/>
    </source>
</evidence>
<dbReference type="EMBL" id="DSQF01000005">
    <property type="protein sequence ID" value="HGZ42485.1"/>
    <property type="molecule type" value="Genomic_DNA"/>
</dbReference>
<name>A0A832MJ24_UNCEI</name>
<dbReference type="SUPFAM" id="SSF51730">
    <property type="entry name" value="FAD-linked oxidoreductase"/>
    <property type="match status" value="1"/>
</dbReference>
<evidence type="ECO:0000256" key="10">
    <source>
        <dbReference type="PIRSR" id="PIRSR000196-2"/>
    </source>
</evidence>
<dbReference type="AlphaFoldDB" id="A0A832MJ24"/>
<dbReference type="GO" id="GO:0010133">
    <property type="term" value="P:L-proline catabolic process to L-glutamate"/>
    <property type="evidence" value="ECO:0007669"/>
    <property type="project" value="UniProtKB-UniPathway"/>
</dbReference>
<dbReference type="InterPro" id="IPR002872">
    <property type="entry name" value="Proline_DH_dom"/>
</dbReference>
<keyword evidence="7" id="KW-0642">Proline metabolism</keyword>
<comment type="pathway">
    <text evidence="1">Amino-acid degradation; L-proline degradation into L-glutamate; L-glutamate from L-proline: step 1/2.</text>
</comment>
<dbReference type="InterPro" id="IPR008219">
    <property type="entry name" value="PRODH_bac_arc"/>
</dbReference>
<keyword evidence="6" id="KW-0560">Oxidoreductase</keyword>
<gene>
    <name evidence="12" type="ORF">ENR23_03485</name>
</gene>
<dbReference type="Gene3D" id="3.20.20.220">
    <property type="match status" value="1"/>
</dbReference>
<evidence type="ECO:0000259" key="11">
    <source>
        <dbReference type="Pfam" id="PF01619"/>
    </source>
</evidence>